<dbReference type="EMBL" id="MU006415">
    <property type="protein sequence ID" value="KAF2844117.1"/>
    <property type="molecule type" value="Genomic_DNA"/>
</dbReference>
<dbReference type="Pfam" id="PF13450">
    <property type="entry name" value="NAD_binding_8"/>
    <property type="match status" value="1"/>
</dbReference>
<keyword evidence="4" id="KW-1185">Reference proteome</keyword>
<dbReference type="Gene3D" id="3.50.50.60">
    <property type="entry name" value="FAD/NAD(P)-binding domain"/>
    <property type="match status" value="1"/>
</dbReference>
<dbReference type="AlphaFoldDB" id="A0A6A7AP74"/>
<evidence type="ECO:0008006" key="5">
    <source>
        <dbReference type="Google" id="ProtNLM"/>
    </source>
</evidence>
<sequence length="115" mass="12869">MKPLSEIERPTTQEFHPEPETKSTHSLPVFEESFVKEAPVENFRPLKVVVIGAGFSGIYMNIRIPELLRNVDLVTYEKNDGIGGTWLTNRYPGCGCDIPGPLPQTSTSDYHQGYS</sequence>
<reference evidence="3" key="1">
    <citation type="submission" date="2020-01" db="EMBL/GenBank/DDBJ databases">
        <authorList>
            <consortium name="DOE Joint Genome Institute"/>
            <person name="Haridas S."/>
            <person name="Albert R."/>
            <person name="Binder M."/>
            <person name="Bloem J."/>
            <person name="Labutti K."/>
            <person name="Salamov A."/>
            <person name="Andreopoulos B."/>
            <person name="Baker S.E."/>
            <person name="Barry K."/>
            <person name="Bills G."/>
            <person name="Bluhm B.H."/>
            <person name="Cannon C."/>
            <person name="Castanera R."/>
            <person name="Culley D.E."/>
            <person name="Daum C."/>
            <person name="Ezra D."/>
            <person name="Gonzalez J.B."/>
            <person name="Henrissat B."/>
            <person name="Kuo A."/>
            <person name="Liang C."/>
            <person name="Lipzen A."/>
            <person name="Lutzoni F."/>
            <person name="Magnuson J."/>
            <person name="Mondo S."/>
            <person name="Nolan M."/>
            <person name="Ohm R."/>
            <person name="Pangilinan J."/>
            <person name="Park H.-J."/>
            <person name="Ramirez L."/>
            <person name="Alfaro M."/>
            <person name="Sun H."/>
            <person name="Tritt A."/>
            <person name="Yoshinaga Y."/>
            <person name="Zwiers L.-H."/>
            <person name="Turgeon B.G."/>
            <person name="Goodwin S.B."/>
            <person name="Spatafora J.W."/>
            <person name="Crous P.W."/>
            <person name="Grigoriev I.V."/>
        </authorList>
    </citation>
    <scope>NUCLEOTIDE SEQUENCE</scope>
    <source>
        <strain evidence="3">IPT5</strain>
    </source>
</reference>
<gene>
    <name evidence="3" type="ORF">T440DRAFT_523738</name>
</gene>
<dbReference type="Proteomes" id="UP000799423">
    <property type="component" value="Unassembled WGS sequence"/>
</dbReference>
<dbReference type="PANTHER" id="PTHR42877">
    <property type="entry name" value="L-ORNITHINE N(5)-MONOOXYGENASE-RELATED"/>
    <property type="match status" value="1"/>
</dbReference>
<protein>
    <recommendedName>
        <fullName evidence="5">FAD/NAD(P)-binding domain-containing protein</fullName>
    </recommendedName>
</protein>
<dbReference type="InterPro" id="IPR036188">
    <property type="entry name" value="FAD/NAD-bd_sf"/>
</dbReference>
<feature type="compositionally biased region" description="Basic and acidic residues" evidence="2">
    <location>
        <begin position="1"/>
        <end position="23"/>
    </location>
</feature>
<dbReference type="PANTHER" id="PTHR42877:SF7">
    <property type="entry name" value="FLAVIN-BINDING MONOOXYGENASE-RELATED"/>
    <property type="match status" value="1"/>
</dbReference>
<dbReference type="SUPFAM" id="SSF51905">
    <property type="entry name" value="FAD/NAD(P)-binding domain"/>
    <property type="match status" value="1"/>
</dbReference>
<evidence type="ECO:0000313" key="4">
    <source>
        <dbReference type="Proteomes" id="UP000799423"/>
    </source>
</evidence>
<proteinExistence type="inferred from homology"/>
<name>A0A6A7AP74_9PLEO</name>
<feature type="region of interest" description="Disordered" evidence="2">
    <location>
        <begin position="1"/>
        <end position="28"/>
    </location>
</feature>
<dbReference type="InterPro" id="IPR051209">
    <property type="entry name" value="FAD-bind_Monooxygenase_sf"/>
</dbReference>
<organism evidence="3 4">
    <name type="scientific">Plenodomus tracheiphilus IPT5</name>
    <dbReference type="NCBI Taxonomy" id="1408161"/>
    <lineage>
        <taxon>Eukaryota</taxon>
        <taxon>Fungi</taxon>
        <taxon>Dikarya</taxon>
        <taxon>Ascomycota</taxon>
        <taxon>Pezizomycotina</taxon>
        <taxon>Dothideomycetes</taxon>
        <taxon>Pleosporomycetidae</taxon>
        <taxon>Pleosporales</taxon>
        <taxon>Pleosporineae</taxon>
        <taxon>Leptosphaeriaceae</taxon>
        <taxon>Plenodomus</taxon>
    </lineage>
</organism>
<evidence type="ECO:0000313" key="3">
    <source>
        <dbReference type="EMBL" id="KAF2844117.1"/>
    </source>
</evidence>
<evidence type="ECO:0000256" key="1">
    <source>
        <dbReference type="ARBA" id="ARBA00010139"/>
    </source>
</evidence>
<comment type="similarity">
    <text evidence="1">Belongs to the FAD-binding monooxygenase family.</text>
</comment>
<evidence type="ECO:0000256" key="2">
    <source>
        <dbReference type="SAM" id="MobiDB-lite"/>
    </source>
</evidence>
<dbReference type="OrthoDB" id="3971593at2759"/>
<accession>A0A6A7AP74</accession>